<keyword evidence="1" id="KW-0328">Glycosyltransferase</keyword>
<dbReference type="Gene3D" id="3.90.550.10">
    <property type="entry name" value="Spore Coat Polysaccharide Biosynthesis Protein SpsA, Chain A"/>
    <property type="match status" value="1"/>
</dbReference>
<keyword evidence="2" id="KW-0808">Transferase</keyword>
<keyword evidence="3" id="KW-0812">Transmembrane</keyword>
<keyword evidence="3" id="KW-1133">Transmembrane helix</keyword>
<proteinExistence type="predicted"/>
<dbReference type="InterPro" id="IPR001173">
    <property type="entry name" value="Glyco_trans_2-like"/>
</dbReference>
<dbReference type="PANTHER" id="PTHR43630">
    <property type="entry name" value="POLY-BETA-1,6-N-ACETYL-D-GLUCOSAMINE SYNTHASE"/>
    <property type="match status" value="1"/>
</dbReference>
<evidence type="ECO:0000256" key="3">
    <source>
        <dbReference type="SAM" id="Phobius"/>
    </source>
</evidence>
<reference evidence="5" key="1">
    <citation type="submission" date="2018-05" db="EMBL/GenBank/DDBJ databases">
        <authorList>
            <person name="Lanie J.A."/>
            <person name="Ng W.-L."/>
            <person name="Kazmierczak K.M."/>
            <person name="Andrzejewski T.M."/>
            <person name="Davidsen T.M."/>
            <person name="Wayne K.J."/>
            <person name="Tettelin H."/>
            <person name="Glass J.I."/>
            <person name="Rusch D."/>
            <person name="Podicherti R."/>
            <person name="Tsui H.-C.T."/>
            <person name="Winkler M.E."/>
        </authorList>
    </citation>
    <scope>NUCLEOTIDE SEQUENCE</scope>
</reference>
<accession>A0A382HWU3</accession>
<evidence type="ECO:0000256" key="1">
    <source>
        <dbReference type="ARBA" id="ARBA00022676"/>
    </source>
</evidence>
<dbReference type="GO" id="GO:0016757">
    <property type="term" value="F:glycosyltransferase activity"/>
    <property type="evidence" value="ECO:0007669"/>
    <property type="project" value="UniProtKB-KW"/>
</dbReference>
<dbReference type="Pfam" id="PF00535">
    <property type="entry name" value="Glycos_transf_2"/>
    <property type="match status" value="1"/>
</dbReference>
<organism evidence="5">
    <name type="scientific">marine metagenome</name>
    <dbReference type="NCBI Taxonomy" id="408172"/>
    <lineage>
        <taxon>unclassified sequences</taxon>
        <taxon>metagenomes</taxon>
        <taxon>ecological metagenomes</taxon>
    </lineage>
</organism>
<name>A0A382HWU3_9ZZZZ</name>
<evidence type="ECO:0000259" key="4">
    <source>
        <dbReference type="Pfam" id="PF00535"/>
    </source>
</evidence>
<dbReference type="InterPro" id="IPR029044">
    <property type="entry name" value="Nucleotide-diphossugar_trans"/>
</dbReference>
<gene>
    <name evidence="5" type="ORF">METZ01_LOCUS244612</name>
</gene>
<dbReference type="PANTHER" id="PTHR43630:SF1">
    <property type="entry name" value="POLY-BETA-1,6-N-ACETYL-D-GLUCOSAMINE SYNTHASE"/>
    <property type="match status" value="1"/>
</dbReference>
<keyword evidence="3" id="KW-0472">Membrane</keyword>
<dbReference type="SUPFAM" id="SSF53448">
    <property type="entry name" value="Nucleotide-diphospho-sugar transferases"/>
    <property type="match status" value="1"/>
</dbReference>
<sequence length="339" mass="38984">MDNNECKVSVIIPVYNSEKTISYCLKKIISESNKLESEIIVVDDASTDNTLNILKEFKDIKIISLEHNKGAGNARNTGANIAKYNNFCFVDSDIYISEDSIINLVKRLIKDDDVGSVSGSQNIINLNKDSWSSNFVCLKSCYGTDKINHEKIFSMCCSEFCVISKELFLKVGKWKAFSNAGGEEFDLGYKIKKLEKKNIKTKEAKYSGYWCDLNTRFKRIIQRTEKYIPLLLKKKSFDSKGTFATFSQSLSSLITLIMVLNIFLILVFKSHIYFYVFLILYLLQLIIELKFLLFAKNKFGFKMLLYSLYGTQVINLAILMGFLSYFFKLLINSRKFESK</sequence>
<dbReference type="AlphaFoldDB" id="A0A382HWU3"/>
<dbReference type="EMBL" id="UINC01063775">
    <property type="protein sequence ID" value="SVB91758.1"/>
    <property type="molecule type" value="Genomic_DNA"/>
</dbReference>
<feature type="transmembrane region" description="Helical" evidence="3">
    <location>
        <begin position="243"/>
        <end position="266"/>
    </location>
</feature>
<feature type="transmembrane region" description="Helical" evidence="3">
    <location>
        <begin position="272"/>
        <end position="293"/>
    </location>
</feature>
<feature type="domain" description="Glycosyltransferase 2-like" evidence="4">
    <location>
        <begin position="9"/>
        <end position="168"/>
    </location>
</feature>
<protein>
    <recommendedName>
        <fullName evidence="4">Glycosyltransferase 2-like domain-containing protein</fullName>
    </recommendedName>
</protein>
<evidence type="ECO:0000256" key="2">
    <source>
        <dbReference type="ARBA" id="ARBA00022679"/>
    </source>
</evidence>
<dbReference type="CDD" id="cd00761">
    <property type="entry name" value="Glyco_tranf_GTA_type"/>
    <property type="match status" value="1"/>
</dbReference>
<feature type="transmembrane region" description="Helical" evidence="3">
    <location>
        <begin position="305"/>
        <end position="327"/>
    </location>
</feature>
<evidence type="ECO:0000313" key="5">
    <source>
        <dbReference type="EMBL" id="SVB91758.1"/>
    </source>
</evidence>